<reference evidence="3" key="1">
    <citation type="submission" date="2023-06" db="EMBL/GenBank/DDBJ databases">
        <authorList>
            <consortium name="Lawrence Berkeley National Laboratory"/>
            <person name="Ahrendt S."/>
            <person name="Sahu N."/>
            <person name="Indic B."/>
            <person name="Wong-Bajracharya J."/>
            <person name="Merenyi Z."/>
            <person name="Ke H.-M."/>
            <person name="Monk M."/>
            <person name="Kocsube S."/>
            <person name="Drula E."/>
            <person name="Lipzen A."/>
            <person name="Balint B."/>
            <person name="Henrissat B."/>
            <person name="Andreopoulos B."/>
            <person name="Martin F.M."/>
            <person name="Harder C.B."/>
            <person name="Rigling D."/>
            <person name="Ford K.L."/>
            <person name="Foster G.D."/>
            <person name="Pangilinan J."/>
            <person name="Papanicolaou A."/>
            <person name="Barry K."/>
            <person name="LaButti K."/>
            <person name="Viragh M."/>
            <person name="Koriabine M."/>
            <person name="Yan M."/>
            <person name="Riley R."/>
            <person name="Champramary S."/>
            <person name="Plett K.L."/>
            <person name="Tsai I.J."/>
            <person name="Slot J."/>
            <person name="Sipos G."/>
            <person name="Plett J."/>
            <person name="Nagy L.G."/>
            <person name="Grigoriev I.V."/>
        </authorList>
    </citation>
    <scope>NUCLEOTIDE SEQUENCE</scope>
    <source>
        <strain evidence="3">HWK02</strain>
    </source>
</reference>
<feature type="transmembrane region" description="Helical" evidence="2">
    <location>
        <begin position="204"/>
        <end position="225"/>
    </location>
</feature>
<evidence type="ECO:0000256" key="1">
    <source>
        <dbReference type="SAM" id="MobiDB-lite"/>
    </source>
</evidence>
<evidence type="ECO:0000313" key="3">
    <source>
        <dbReference type="EMBL" id="KAK0481145.1"/>
    </source>
</evidence>
<dbReference type="AlphaFoldDB" id="A0AA39PC37"/>
<feature type="transmembrane region" description="Helical" evidence="2">
    <location>
        <begin position="93"/>
        <end position="121"/>
    </location>
</feature>
<keyword evidence="2" id="KW-0472">Membrane</keyword>
<feature type="transmembrane region" description="Helical" evidence="2">
    <location>
        <begin position="246"/>
        <end position="264"/>
    </location>
</feature>
<evidence type="ECO:0000313" key="4">
    <source>
        <dbReference type="Proteomes" id="UP001175228"/>
    </source>
</evidence>
<dbReference type="Proteomes" id="UP001175228">
    <property type="component" value="Unassembled WGS sequence"/>
</dbReference>
<accession>A0AA39PC37</accession>
<evidence type="ECO:0000256" key="2">
    <source>
        <dbReference type="SAM" id="Phobius"/>
    </source>
</evidence>
<protein>
    <submittedName>
        <fullName evidence="3">Uncharacterized protein</fullName>
    </submittedName>
</protein>
<sequence length="377" mass="41709">MLDWDHKHRNHCSDDCCPRAISRDLLRPREISRALVCPRVPSQIKDIVANLDMGLNTTILSALLYGIYTGVVAVTLWAVASRNNCDNRKQPRVLVAIILVMYLLEAFDSMYSGWAASITAFTTLAWKSVSETFTLSNSPPSVLLTGGILSLLSTVLADATLIWRCWIIWGRTVLTASRGIVAYYDSVESVLSPQAIYFEKAVNWAMLYASLMLATLLWCTILIIYRILRLGGTAGRIHIYQRVIELLVESAFLYSAVLVILVVLEAHNEITSIYIEDLGIIPTMLVGRVAAGHARPDDSWSASTPGSSIRFGNHSTSHSDTEMGVGSGRDTSSNERPDLEEGPEDIAEVINFYNQLRSTRQSVERRLSKSGKNPNAS</sequence>
<feature type="transmembrane region" description="Helical" evidence="2">
    <location>
        <begin position="141"/>
        <end position="159"/>
    </location>
</feature>
<name>A0AA39PC37_9AGAR</name>
<feature type="transmembrane region" description="Helical" evidence="2">
    <location>
        <begin position="59"/>
        <end position="81"/>
    </location>
</feature>
<dbReference type="EMBL" id="JAUEPU010000074">
    <property type="protein sequence ID" value="KAK0481145.1"/>
    <property type="molecule type" value="Genomic_DNA"/>
</dbReference>
<organism evidence="3 4">
    <name type="scientific">Armillaria luteobubalina</name>
    <dbReference type="NCBI Taxonomy" id="153913"/>
    <lineage>
        <taxon>Eukaryota</taxon>
        <taxon>Fungi</taxon>
        <taxon>Dikarya</taxon>
        <taxon>Basidiomycota</taxon>
        <taxon>Agaricomycotina</taxon>
        <taxon>Agaricomycetes</taxon>
        <taxon>Agaricomycetidae</taxon>
        <taxon>Agaricales</taxon>
        <taxon>Marasmiineae</taxon>
        <taxon>Physalacriaceae</taxon>
        <taxon>Armillaria</taxon>
    </lineage>
</organism>
<comment type="caution">
    <text evidence="3">The sequence shown here is derived from an EMBL/GenBank/DDBJ whole genome shotgun (WGS) entry which is preliminary data.</text>
</comment>
<proteinExistence type="predicted"/>
<gene>
    <name evidence="3" type="ORF">EDD18DRAFT_1336930</name>
</gene>
<feature type="region of interest" description="Disordered" evidence="1">
    <location>
        <begin position="295"/>
        <end position="344"/>
    </location>
</feature>
<keyword evidence="2" id="KW-1133">Transmembrane helix</keyword>
<keyword evidence="2" id="KW-0812">Transmembrane</keyword>
<keyword evidence="4" id="KW-1185">Reference proteome</keyword>